<evidence type="ECO:0000256" key="3">
    <source>
        <dbReference type="ARBA" id="ARBA00022490"/>
    </source>
</evidence>
<reference evidence="5 6" key="1">
    <citation type="submission" date="2020-08" db="EMBL/GenBank/DDBJ databases">
        <title>Genomic Encyclopedia of Type Strains, Phase III (KMG-III): the genomes of soil and plant-associated and newly described type strains.</title>
        <authorList>
            <person name="Whitman W."/>
        </authorList>
    </citation>
    <scope>NUCLEOTIDE SEQUENCE [LARGE SCALE GENOMIC DNA]</scope>
    <source>
        <strain evidence="5 6">CECT 8960</strain>
    </source>
</reference>
<dbReference type="Proteomes" id="UP000520767">
    <property type="component" value="Unassembled WGS sequence"/>
</dbReference>
<organism evidence="5 6">
    <name type="scientific">Actinophytocola algeriensis</name>
    <dbReference type="NCBI Taxonomy" id="1768010"/>
    <lineage>
        <taxon>Bacteria</taxon>
        <taxon>Bacillati</taxon>
        <taxon>Actinomycetota</taxon>
        <taxon>Actinomycetes</taxon>
        <taxon>Pseudonocardiales</taxon>
        <taxon>Pseudonocardiaceae</taxon>
    </lineage>
</organism>
<dbReference type="RefSeq" id="WP_184814058.1">
    <property type="nucleotide sequence ID" value="NZ_JACHJQ010000006.1"/>
</dbReference>
<evidence type="ECO:0000256" key="1">
    <source>
        <dbReference type="ARBA" id="ARBA00004496"/>
    </source>
</evidence>
<gene>
    <name evidence="5" type="ORF">FHR82_006286</name>
</gene>
<comment type="caution">
    <text evidence="5">The sequence shown here is derived from an EMBL/GenBank/DDBJ whole genome shotgun (WGS) entry which is preliminary data.</text>
</comment>
<protein>
    <recommendedName>
        <fullName evidence="7">ESAT-6 protein secretion system EspG family protein</fullName>
    </recommendedName>
</protein>
<dbReference type="AlphaFoldDB" id="A0A7W7QAT8"/>
<keyword evidence="3" id="KW-0963">Cytoplasm</keyword>
<evidence type="ECO:0000313" key="5">
    <source>
        <dbReference type="EMBL" id="MBB4910028.1"/>
    </source>
</evidence>
<accession>A0A7W7QAT8</accession>
<evidence type="ECO:0008006" key="7">
    <source>
        <dbReference type="Google" id="ProtNLM"/>
    </source>
</evidence>
<comment type="similarity">
    <text evidence="2">Belongs to the EspG family.</text>
</comment>
<keyword evidence="6" id="KW-1185">Reference proteome</keyword>
<dbReference type="EMBL" id="JACHJQ010000006">
    <property type="protein sequence ID" value="MBB4910028.1"/>
    <property type="molecule type" value="Genomic_DNA"/>
</dbReference>
<evidence type="ECO:0000313" key="6">
    <source>
        <dbReference type="Proteomes" id="UP000520767"/>
    </source>
</evidence>
<dbReference type="Pfam" id="PF14011">
    <property type="entry name" value="ESX-1_EspG"/>
    <property type="match status" value="1"/>
</dbReference>
<dbReference type="InterPro" id="IPR025734">
    <property type="entry name" value="EspG"/>
</dbReference>
<proteinExistence type="inferred from homology"/>
<keyword evidence="4" id="KW-0143">Chaperone</keyword>
<sequence length="257" mass="28417">MLEKPLKLHMEALARLVRMENLGELHITLKPQAVWRRKVDQHRLETDARNEFQRLGLLDRRGRVEVEVAASLAVLCRAGAEFYGWINEGDNTKGVLAGAIGREAILAVRDGVTITVSQIRPETLPNALVAQTPEVAPSRGEAVSVLRSDMLATVGGRQRTAAGVGMRPAPPEVRIVQQVIAQPTTGSGELYVAVRDRMGRRNPVRTPLRYADTATGRWLNYMTPAPEGDERVLIAPATRNDLVGRLQEMHRNLTTTR</sequence>
<evidence type="ECO:0000256" key="4">
    <source>
        <dbReference type="ARBA" id="ARBA00023186"/>
    </source>
</evidence>
<evidence type="ECO:0000256" key="2">
    <source>
        <dbReference type="ARBA" id="ARBA00006411"/>
    </source>
</evidence>
<comment type="subcellular location">
    <subcellularLocation>
        <location evidence="1">Cytoplasm</location>
    </subcellularLocation>
</comment>
<name>A0A7W7QAT8_9PSEU</name>